<dbReference type="PANTHER" id="PTHR47423:SF2">
    <property type="entry name" value="PROTEIN SQS1"/>
    <property type="match status" value="1"/>
</dbReference>
<dbReference type="PANTHER" id="PTHR47423">
    <property type="entry name" value="G-PATCH DOMAIN CONTAINING PROTEIN"/>
    <property type="match status" value="1"/>
</dbReference>
<protein>
    <recommendedName>
        <fullName evidence="2">G-patch domain-containing protein</fullName>
    </recommendedName>
</protein>
<gene>
    <name evidence="3" type="ORF">ZIOFF_021203</name>
</gene>
<feature type="region of interest" description="Disordered" evidence="1">
    <location>
        <begin position="1"/>
        <end position="20"/>
    </location>
</feature>
<dbReference type="Pfam" id="PF01585">
    <property type="entry name" value="G-patch"/>
    <property type="match status" value="2"/>
</dbReference>
<feature type="domain" description="G-patch" evidence="2">
    <location>
        <begin position="621"/>
        <end position="667"/>
    </location>
</feature>
<sequence length="667" mass="72522">MGGGRRRPNKNGGRGRAQAAGANTFSYGHAILGGRPGGGSAAGPARIDGDRRMRGRANAFRYTYAHAESSGGGDDLRRPILLSCSRDPPRTEAFVDPNPCVHLEAEIPSYEYHPSVVGGLGLGYHGEEVDAEQEDGADTLGLDLEMMGGVGLGFRHAEEGEEEEVEDILGLGSFSTPETTKNVRNEGYLLIGGVRIYTEDASSPEDEIDMSNDDDSDDEDADQVEDGMLDIVESSDNENDMEEPSQGDSEEDEEEDSSSDGVSLPSDSDSDIDDDVAQDYLEGIGEDVKLLNIDSLESANFDSSDEDGLPKSGKNLSKHRTKLTTIGLMNLSSEYGMKKPKAKKPKGHMRYSTGKHCKKKKSSSDLSQSWPRESVTRRRSNVPGEKKKHRKELVAVKRRQRMINRGVDLDQINYMIGPETCIRISPEEWLSRLRQEKLLGPSVDEVDDFVVGPRAKTERWRRTKAKGSITREHQSDPAKLAKKHEANGSGRRFQKQQYSKQPVSFVSSGVMQDGTEKETPAMDPDTTTTTPHAMVTNTGSSIGAFEVHTKGFGSRMMAKMGFVEGSGLGKEGQGIVQPIEVVQRPKSLGLGIQFEAETSITKNNGQGKTETDRIGAFENHTKGFGSRMMAKMGFVPGTGLGRDGQGITTPLTAVRRPKSRGLGAKTS</sequence>
<feature type="compositionally biased region" description="Acidic residues" evidence="1">
    <location>
        <begin position="202"/>
        <end position="258"/>
    </location>
</feature>
<dbReference type="GO" id="GO:0003676">
    <property type="term" value="F:nucleic acid binding"/>
    <property type="evidence" value="ECO:0007669"/>
    <property type="project" value="InterPro"/>
</dbReference>
<feature type="region of interest" description="Disordered" evidence="1">
    <location>
        <begin position="299"/>
        <end position="318"/>
    </location>
</feature>
<feature type="domain" description="G-patch" evidence="2">
    <location>
        <begin position="549"/>
        <end position="595"/>
    </location>
</feature>
<keyword evidence="4" id="KW-1185">Reference proteome</keyword>
<dbReference type="AlphaFoldDB" id="A0A8J5LLV4"/>
<dbReference type="SMART" id="SM00443">
    <property type="entry name" value="G_patch"/>
    <property type="match status" value="2"/>
</dbReference>
<feature type="compositionally biased region" description="Basic residues" evidence="1">
    <location>
        <begin position="338"/>
        <end position="361"/>
    </location>
</feature>
<evidence type="ECO:0000259" key="2">
    <source>
        <dbReference type="PROSITE" id="PS50174"/>
    </source>
</evidence>
<proteinExistence type="predicted"/>
<feature type="compositionally biased region" description="Polar residues" evidence="1">
    <location>
        <begin position="495"/>
        <end position="510"/>
    </location>
</feature>
<comment type="caution">
    <text evidence="3">The sequence shown here is derived from an EMBL/GenBank/DDBJ whole genome shotgun (WGS) entry which is preliminary data.</text>
</comment>
<dbReference type="InterPro" id="IPR000467">
    <property type="entry name" value="G_patch_dom"/>
</dbReference>
<feature type="region of interest" description="Disordered" evidence="1">
    <location>
        <begin position="639"/>
        <end position="667"/>
    </location>
</feature>
<dbReference type="PROSITE" id="PS50174">
    <property type="entry name" value="G_PATCH"/>
    <property type="match status" value="2"/>
</dbReference>
<evidence type="ECO:0000256" key="1">
    <source>
        <dbReference type="SAM" id="MobiDB-lite"/>
    </source>
</evidence>
<evidence type="ECO:0000313" key="4">
    <source>
        <dbReference type="Proteomes" id="UP000734854"/>
    </source>
</evidence>
<dbReference type="EMBL" id="JACMSC010000006">
    <property type="protein sequence ID" value="KAG6517804.1"/>
    <property type="molecule type" value="Genomic_DNA"/>
</dbReference>
<dbReference type="Proteomes" id="UP000734854">
    <property type="component" value="Unassembled WGS sequence"/>
</dbReference>
<name>A0A8J5LLV4_ZINOF</name>
<accession>A0A8J5LLV4</accession>
<evidence type="ECO:0000313" key="3">
    <source>
        <dbReference type="EMBL" id="KAG6517804.1"/>
    </source>
</evidence>
<feature type="region of interest" description="Disordered" evidence="1">
    <location>
        <begin position="337"/>
        <end position="391"/>
    </location>
</feature>
<reference evidence="3 4" key="1">
    <citation type="submission" date="2020-08" db="EMBL/GenBank/DDBJ databases">
        <title>Plant Genome Project.</title>
        <authorList>
            <person name="Zhang R.-G."/>
        </authorList>
    </citation>
    <scope>NUCLEOTIDE SEQUENCE [LARGE SCALE GENOMIC DNA]</scope>
    <source>
        <tissue evidence="3">Rhizome</tissue>
    </source>
</reference>
<feature type="region of interest" description="Disordered" evidence="1">
    <location>
        <begin position="28"/>
        <end position="50"/>
    </location>
</feature>
<feature type="region of interest" description="Disordered" evidence="1">
    <location>
        <begin position="200"/>
        <end position="281"/>
    </location>
</feature>
<organism evidence="3 4">
    <name type="scientific">Zingiber officinale</name>
    <name type="common">Ginger</name>
    <name type="synonym">Amomum zingiber</name>
    <dbReference type="NCBI Taxonomy" id="94328"/>
    <lineage>
        <taxon>Eukaryota</taxon>
        <taxon>Viridiplantae</taxon>
        <taxon>Streptophyta</taxon>
        <taxon>Embryophyta</taxon>
        <taxon>Tracheophyta</taxon>
        <taxon>Spermatophyta</taxon>
        <taxon>Magnoliopsida</taxon>
        <taxon>Liliopsida</taxon>
        <taxon>Zingiberales</taxon>
        <taxon>Zingiberaceae</taxon>
        <taxon>Zingiber</taxon>
    </lineage>
</organism>
<feature type="compositionally biased region" description="Acidic residues" evidence="1">
    <location>
        <begin position="268"/>
        <end position="277"/>
    </location>
</feature>
<feature type="region of interest" description="Disordered" evidence="1">
    <location>
        <begin position="462"/>
        <end position="529"/>
    </location>
</feature>